<feature type="non-terminal residue" evidence="1">
    <location>
        <position position="283"/>
    </location>
</feature>
<protein>
    <submittedName>
        <fullName evidence="1">30328_t:CDS:1</fullName>
    </submittedName>
</protein>
<evidence type="ECO:0000313" key="1">
    <source>
        <dbReference type="EMBL" id="CAG8610417.1"/>
    </source>
</evidence>
<dbReference type="EMBL" id="CAJVQC010009903">
    <property type="protein sequence ID" value="CAG8610417.1"/>
    <property type="molecule type" value="Genomic_DNA"/>
</dbReference>
<sequence length="283" mass="30344">GINEQQYFSNSINGEVIQSIRFEGVQIIRSLNSSRARNICAPATVCSANATLVGNVPTTLVNDASVTLVGGASVTLIGDVLAASTDSAFTTAPPTLVNNTPDTSVGPSLNFPAAPTSFPFTLANNVHDTWADGTLTTSVGDALNTSIGGALTTSIGGNNPNNQLLAPLDLLQFRAMRSSGPQHQEIAIVASQRNFQGLTSVPTSALNQEYQQWSCWEERNGQQHWNSQRETDIAEEIRFTEFHGHNMIPFPFQTVTSSDAVNSNLLQNYQHANSSYPPPIEPD</sequence>
<comment type="caution">
    <text evidence="1">The sequence shown here is derived from an EMBL/GenBank/DDBJ whole genome shotgun (WGS) entry which is preliminary data.</text>
</comment>
<evidence type="ECO:0000313" key="2">
    <source>
        <dbReference type="Proteomes" id="UP000789920"/>
    </source>
</evidence>
<proteinExistence type="predicted"/>
<organism evidence="1 2">
    <name type="scientific">Racocetra persica</name>
    <dbReference type="NCBI Taxonomy" id="160502"/>
    <lineage>
        <taxon>Eukaryota</taxon>
        <taxon>Fungi</taxon>
        <taxon>Fungi incertae sedis</taxon>
        <taxon>Mucoromycota</taxon>
        <taxon>Glomeromycotina</taxon>
        <taxon>Glomeromycetes</taxon>
        <taxon>Diversisporales</taxon>
        <taxon>Gigasporaceae</taxon>
        <taxon>Racocetra</taxon>
    </lineage>
</organism>
<dbReference type="Proteomes" id="UP000789920">
    <property type="component" value="Unassembled WGS sequence"/>
</dbReference>
<accession>A0ACA9MTK3</accession>
<name>A0ACA9MTK3_9GLOM</name>
<keyword evidence="2" id="KW-1185">Reference proteome</keyword>
<feature type="non-terminal residue" evidence="1">
    <location>
        <position position="1"/>
    </location>
</feature>
<gene>
    <name evidence="1" type="ORF">RPERSI_LOCUS6286</name>
</gene>
<reference evidence="1" key="1">
    <citation type="submission" date="2021-06" db="EMBL/GenBank/DDBJ databases">
        <authorList>
            <person name="Kallberg Y."/>
            <person name="Tangrot J."/>
            <person name="Rosling A."/>
        </authorList>
    </citation>
    <scope>NUCLEOTIDE SEQUENCE</scope>
    <source>
        <strain evidence="1">MA461A</strain>
    </source>
</reference>